<dbReference type="SUPFAM" id="SSF48652">
    <property type="entry name" value="Tetraspanin"/>
    <property type="match status" value="1"/>
</dbReference>
<dbReference type="EnsemblMetazoa" id="G6875.2">
    <property type="protein sequence ID" value="G6875.2:cds"/>
    <property type="gene ID" value="G6875"/>
</dbReference>
<sequence>MGCRSEGGVRCLRIFVITDAILIWLIGGAIFGFSMWLLVDFFVNEYQAATAELKESKYVIYVFVAASAFMVVYSLIGIFGAIKPSWKCLLVIYLVCLVLSMLVLIGGTVWCYVYRFQIEIKLKQTFQTIVPNNYGKNTMVTRALDFMQSELECCGGQGYTDYKNSDWSNNLQINDVIGNTNNNVAPLSCCSFYDRNKDTQDSNYQTCQMCLDQPSGQNILVCSRENPYIWKKPCNEAVVEFFKTNLGIVAGVAIGVLTCQLFGIILTSVLLYLYNSRYTPYEANNDDVVYEMARCQEKSPYPTRGTGPYANLCDAEIIGFDQEIDYATTC</sequence>
<evidence type="ECO:0000256" key="4">
    <source>
        <dbReference type="ARBA" id="ARBA00022989"/>
    </source>
</evidence>
<dbReference type="PANTHER" id="PTHR19282">
    <property type="entry name" value="TETRASPANIN"/>
    <property type="match status" value="1"/>
</dbReference>
<dbReference type="PANTHER" id="PTHR19282:SF462">
    <property type="entry name" value="TETRASPANIN-12"/>
    <property type="match status" value="1"/>
</dbReference>
<dbReference type="Proteomes" id="UP000005408">
    <property type="component" value="Unassembled WGS sequence"/>
</dbReference>
<keyword evidence="4 8" id="KW-1133">Transmembrane helix</keyword>
<keyword evidence="3 8" id="KW-0812">Transmembrane</keyword>
<feature type="transmembrane region" description="Helical" evidence="8">
    <location>
        <begin position="58"/>
        <end position="82"/>
    </location>
</feature>
<keyword evidence="7" id="KW-0449">Lipoprotein</keyword>
<name>A0A8W8NGM1_MAGGI</name>
<dbReference type="GO" id="GO:0005886">
    <property type="term" value="C:plasma membrane"/>
    <property type="evidence" value="ECO:0007669"/>
    <property type="project" value="UniProtKB-SubCell"/>
</dbReference>
<evidence type="ECO:0000256" key="3">
    <source>
        <dbReference type="ARBA" id="ARBA00022692"/>
    </source>
</evidence>
<dbReference type="Gene3D" id="1.10.1450.10">
    <property type="entry name" value="Tetraspanin"/>
    <property type="match status" value="1"/>
</dbReference>
<accession>A0A8W8NGM1</accession>
<organism evidence="9 10">
    <name type="scientific">Magallana gigas</name>
    <name type="common">Pacific oyster</name>
    <name type="synonym">Crassostrea gigas</name>
    <dbReference type="NCBI Taxonomy" id="29159"/>
    <lineage>
        <taxon>Eukaryota</taxon>
        <taxon>Metazoa</taxon>
        <taxon>Spiralia</taxon>
        <taxon>Lophotrochozoa</taxon>
        <taxon>Mollusca</taxon>
        <taxon>Bivalvia</taxon>
        <taxon>Autobranchia</taxon>
        <taxon>Pteriomorphia</taxon>
        <taxon>Ostreida</taxon>
        <taxon>Ostreoidea</taxon>
        <taxon>Ostreidae</taxon>
        <taxon>Magallana</taxon>
    </lineage>
</organism>
<dbReference type="AlphaFoldDB" id="A0A8W8NGM1"/>
<dbReference type="PRINTS" id="PR00259">
    <property type="entry name" value="TMFOUR"/>
</dbReference>
<proteinExistence type="predicted"/>
<keyword evidence="5 8" id="KW-0472">Membrane</keyword>
<keyword evidence="2" id="KW-1003">Cell membrane</keyword>
<evidence type="ECO:0008006" key="11">
    <source>
        <dbReference type="Google" id="ProtNLM"/>
    </source>
</evidence>
<evidence type="ECO:0000313" key="10">
    <source>
        <dbReference type="Proteomes" id="UP000005408"/>
    </source>
</evidence>
<evidence type="ECO:0000256" key="5">
    <source>
        <dbReference type="ARBA" id="ARBA00023136"/>
    </source>
</evidence>
<evidence type="ECO:0000256" key="6">
    <source>
        <dbReference type="ARBA" id="ARBA00023139"/>
    </source>
</evidence>
<evidence type="ECO:0000256" key="7">
    <source>
        <dbReference type="ARBA" id="ARBA00023288"/>
    </source>
</evidence>
<feature type="transmembrane region" description="Helical" evidence="8">
    <location>
        <begin position="248"/>
        <end position="274"/>
    </location>
</feature>
<feature type="transmembrane region" description="Helical" evidence="8">
    <location>
        <begin position="12"/>
        <end position="38"/>
    </location>
</feature>
<reference evidence="9" key="1">
    <citation type="submission" date="2022-08" db="UniProtKB">
        <authorList>
            <consortium name="EnsemblMetazoa"/>
        </authorList>
    </citation>
    <scope>IDENTIFICATION</scope>
    <source>
        <strain evidence="9">05x7-T-G4-1.051#20</strain>
    </source>
</reference>
<comment type="subcellular location">
    <subcellularLocation>
        <location evidence="1">Cell membrane</location>
        <topology evidence="1">Multi-pass membrane protein</topology>
    </subcellularLocation>
</comment>
<protein>
    <recommendedName>
        <fullName evidence="11">Tetraspanin</fullName>
    </recommendedName>
</protein>
<evidence type="ECO:0000256" key="2">
    <source>
        <dbReference type="ARBA" id="ARBA00022475"/>
    </source>
</evidence>
<dbReference type="InterPro" id="IPR018499">
    <property type="entry name" value="Tetraspanin/Peripherin"/>
</dbReference>
<dbReference type="InterPro" id="IPR008952">
    <property type="entry name" value="Tetraspanin_EC2_sf"/>
</dbReference>
<evidence type="ECO:0000313" key="9">
    <source>
        <dbReference type="EnsemblMetazoa" id="G6875.2:cds"/>
    </source>
</evidence>
<keyword evidence="6" id="KW-0564">Palmitate</keyword>
<keyword evidence="10" id="KW-1185">Reference proteome</keyword>
<feature type="transmembrane region" description="Helical" evidence="8">
    <location>
        <begin position="89"/>
        <end position="115"/>
    </location>
</feature>
<evidence type="ECO:0000256" key="1">
    <source>
        <dbReference type="ARBA" id="ARBA00004651"/>
    </source>
</evidence>
<dbReference type="Pfam" id="PF00335">
    <property type="entry name" value="Tetraspanin"/>
    <property type="match status" value="1"/>
</dbReference>
<evidence type="ECO:0000256" key="8">
    <source>
        <dbReference type="SAM" id="Phobius"/>
    </source>
</evidence>